<organism evidence="1 2">
    <name type="scientific">Melastoma candidum</name>
    <dbReference type="NCBI Taxonomy" id="119954"/>
    <lineage>
        <taxon>Eukaryota</taxon>
        <taxon>Viridiplantae</taxon>
        <taxon>Streptophyta</taxon>
        <taxon>Embryophyta</taxon>
        <taxon>Tracheophyta</taxon>
        <taxon>Spermatophyta</taxon>
        <taxon>Magnoliopsida</taxon>
        <taxon>eudicotyledons</taxon>
        <taxon>Gunneridae</taxon>
        <taxon>Pentapetalae</taxon>
        <taxon>rosids</taxon>
        <taxon>malvids</taxon>
        <taxon>Myrtales</taxon>
        <taxon>Melastomataceae</taxon>
        <taxon>Melastomatoideae</taxon>
        <taxon>Melastomateae</taxon>
        <taxon>Melastoma</taxon>
    </lineage>
</organism>
<evidence type="ECO:0000313" key="1">
    <source>
        <dbReference type="EMBL" id="KAI4367614.1"/>
    </source>
</evidence>
<evidence type="ECO:0000313" key="2">
    <source>
        <dbReference type="Proteomes" id="UP001057402"/>
    </source>
</evidence>
<protein>
    <submittedName>
        <fullName evidence="1">Uncharacterized protein</fullName>
    </submittedName>
</protein>
<proteinExistence type="predicted"/>
<comment type="caution">
    <text evidence="1">The sequence shown here is derived from an EMBL/GenBank/DDBJ whole genome shotgun (WGS) entry which is preliminary data.</text>
</comment>
<accession>A0ACB9QND6</accession>
<keyword evidence="2" id="KW-1185">Reference proteome</keyword>
<sequence>MASSAAAAPSARTRQQVTDCLPGSCSRRVYDRDGSSACNRVAFASRFPTKEGLRLRVRSTGRRSICMSNDPKVSASAAAAAVVTRESWDKSILQSECPVLVEFYASWCGPCRMVRVVMDEIARDYEGKIKCYLLNTDHDLQVARDYQVKAVPVVMVFKGGERRESMVGTVPRSSYEAAIHRVMDS</sequence>
<name>A0ACB9QND6_9MYRT</name>
<gene>
    <name evidence="1" type="ORF">MLD38_023330</name>
</gene>
<dbReference type="Proteomes" id="UP001057402">
    <property type="component" value="Chromosome 6"/>
</dbReference>
<reference evidence="2" key="1">
    <citation type="journal article" date="2023" name="Front. Plant Sci.">
        <title>Chromosomal-level genome assembly of Melastoma candidum provides insights into trichome evolution.</title>
        <authorList>
            <person name="Zhong Y."/>
            <person name="Wu W."/>
            <person name="Sun C."/>
            <person name="Zou P."/>
            <person name="Liu Y."/>
            <person name="Dai S."/>
            <person name="Zhou R."/>
        </authorList>
    </citation>
    <scope>NUCLEOTIDE SEQUENCE [LARGE SCALE GENOMIC DNA]</scope>
</reference>
<dbReference type="EMBL" id="CM042885">
    <property type="protein sequence ID" value="KAI4367614.1"/>
    <property type="molecule type" value="Genomic_DNA"/>
</dbReference>